<reference evidence="4" key="4">
    <citation type="submission" date="2021-05" db="EMBL/GenBank/DDBJ databases">
        <title>Whole genome PacBio Sequel sequence of Salmonella enterica subsp. enterica.</title>
        <authorList>
            <person name="Hoffmann M."/>
            <person name="Balkey M."/>
            <person name="Luo Y."/>
        </authorList>
    </citation>
    <scope>NUCLEOTIDE SEQUENCE</scope>
    <source>
        <strain evidence="4">CFSAN029662</strain>
    </source>
</reference>
<gene>
    <name evidence="1" type="ORF">AGQ41_03130</name>
    <name evidence="2" type="ORF">AH079_11195</name>
    <name evidence="3" type="ORF">G0D71_12335</name>
    <name evidence="4" type="ORF">VL99_03150</name>
</gene>
<organism evidence="1">
    <name type="scientific">Salmonella enterica I</name>
    <dbReference type="NCBI Taxonomy" id="59201"/>
    <lineage>
        <taxon>Bacteria</taxon>
        <taxon>Pseudomonadati</taxon>
        <taxon>Pseudomonadota</taxon>
        <taxon>Gammaproteobacteria</taxon>
        <taxon>Enterobacterales</taxon>
        <taxon>Enterobacteriaceae</taxon>
        <taxon>Salmonella</taxon>
    </lineage>
</organism>
<accession>A0A3V0QIB2</accession>
<evidence type="ECO:0000313" key="3">
    <source>
        <dbReference type="EMBL" id="HAC6884156.1"/>
    </source>
</evidence>
<reference evidence="3" key="1">
    <citation type="journal article" date="2018" name="Genome Biol.">
        <title>SKESA: strategic k-mer extension for scrupulous assemblies.</title>
        <authorList>
            <person name="Souvorov A."/>
            <person name="Agarwala R."/>
            <person name="Lipman D.J."/>
        </authorList>
    </citation>
    <scope>NUCLEOTIDE SEQUENCE</scope>
    <source>
        <strain evidence="3">13-0328</strain>
    </source>
</reference>
<proteinExistence type="predicted"/>
<evidence type="ECO:0000313" key="1">
    <source>
        <dbReference type="EMBL" id="EBP6613876.1"/>
    </source>
</evidence>
<name>A0A3V0QIB2_SALET</name>
<dbReference type="EMBL" id="DAAMJF010000026">
    <property type="protein sequence ID" value="HAC6884156.1"/>
    <property type="molecule type" value="Genomic_DNA"/>
</dbReference>
<dbReference type="EMBL" id="AAIILT010000007">
    <property type="protein sequence ID" value="ECE5910134.1"/>
    <property type="molecule type" value="Genomic_DNA"/>
</dbReference>
<evidence type="ECO:0000313" key="2">
    <source>
        <dbReference type="EMBL" id="ECE5910134.1"/>
    </source>
</evidence>
<evidence type="ECO:0000313" key="4">
    <source>
        <dbReference type="EMBL" id="QVS47245.1"/>
    </source>
</evidence>
<reference evidence="3" key="3">
    <citation type="submission" date="2018-07" db="EMBL/GenBank/DDBJ databases">
        <authorList>
            <consortium name="NCBI Pathogen Detection Project"/>
        </authorList>
    </citation>
    <scope>NUCLEOTIDE SEQUENCE</scope>
    <source>
        <strain evidence="3">13-0328</strain>
    </source>
</reference>
<protein>
    <submittedName>
        <fullName evidence="1">Uncharacterized protein</fullName>
    </submittedName>
</protein>
<dbReference type="AlphaFoldDB" id="A0A3V0QIB2"/>
<dbReference type="EMBL" id="AAGMSH010000003">
    <property type="protein sequence ID" value="EBP6613876.1"/>
    <property type="molecule type" value="Genomic_DNA"/>
</dbReference>
<dbReference type="EMBL" id="CP074647">
    <property type="protein sequence ID" value="QVS47245.1"/>
    <property type="molecule type" value="Genomic_DNA"/>
</dbReference>
<sequence length="157" mass="18266">MTENDVMGALFAQQRIQILHIGKHHDEFSDAYLHAWESGVYPLMSDTDGSVPRKPHEFYAQYFTASKEKVEFLLKRLDDAWRKNEGLTFYDLEDELGVRGYSSKGWNRGDLIDICRYLYLDGCYDNEFWSALVENGKCPSEALSLTSKFQREVDIDF</sequence>
<reference evidence="1" key="2">
    <citation type="submission" date="2018-07" db="EMBL/GenBank/DDBJ databases">
        <authorList>
            <consortium name="GenomeTrakr network: Whole genome sequencing for foodborne pathogen traceback"/>
        </authorList>
    </citation>
    <scope>NUCLEOTIDE SEQUENCE</scope>
    <source>
        <strain evidence="1">ADRDL-NGUA-38</strain>
        <strain evidence="4">CFSAN029662</strain>
        <strain evidence="2">FDA00001697</strain>
    </source>
</reference>